<evidence type="ECO:0000313" key="2">
    <source>
        <dbReference type="Proteomes" id="UP000234681"/>
    </source>
</evidence>
<protein>
    <submittedName>
        <fullName evidence="1">RCG63437</fullName>
    </submittedName>
</protein>
<organism evidence="1 2">
    <name type="scientific">Rattus norvegicus</name>
    <name type="common">Rat</name>
    <dbReference type="NCBI Taxonomy" id="10116"/>
    <lineage>
        <taxon>Eukaryota</taxon>
        <taxon>Metazoa</taxon>
        <taxon>Chordata</taxon>
        <taxon>Craniata</taxon>
        <taxon>Vertebrata</taxon>
        <taxon>Euteleostomi</taxon>
        <taxon>Mammalia</taxon>
        <taxon>Eutheria</taxon>
        <taxon>Euarchontoglires</taxon>
        <taxon>Glires</taxon>
        <taxon>Rodentia</taxon>
        <taxon>Myomorpha</taxon>
        <taxon>Muroidea</taxon>
        <taxon>Muridae</taxon>
        <taxon>Murinae</taxon>
        <taxon>Rattus</taxon>
    </lineage>
</organism>
<name>A6HTN5_RAT</name>
<reference evidence="1 2" key="1">
    <citation type="submission" date="2005-07" db="EMBL/GenBank/DDBJ databases">
        <authorList>
            <person name="Mural R.J."/>
            <person name="Li P.W."/>
            <person name="Adams M.D."/>
            <person name="Amanatides P.G."/>
            <person name="Baden-Tillson H."/>
            <person name="Barnstead M."/>
            <person name="Chin S.H."/>
            <person name="Dew I."/>
            <person name="Evans C.A."/>
            <person name="Ferriera S."/>
            <person name="Flanigan M."/>
            <person name="Fosler C."/>
            <person name="Glodek A."/>
            <person name="Gu Z."/>
            <person name="Holt R.A."/>
            <person name="Jennings D."/>
            <person name="Kraft C.L."/>
            <person name="Lu F."/>
            <person name="Nguyen T."/>
            <person name="Nusskern D.R."/>
            <person name="Pfannkoch C.M."/>
            <person name="Sitter C."/>
            <person name="Sutton G.G."/>
            <person name="Venter J.C."/>
            <person name="Wang Z."/>
            <person name="Woodage T."/>
            <person name="Zheng X.H."/>
            <person name="Zhong F."/>
        </authorList>
    </citation>
    <scope>NUCLEOTIDE SEQUENCE [LARGE SCALE GENOMIC DNA]</scope>
    <source>
        <strain>BN</strain>
        <strain evidence="2">Sprague-Dawley</strain>
    </source>
</reference>
<dbReference type="AlphaFoldDB" id="A6HTN5"/>
<dbReference type="EMBL" id="CH473951">
    <property type="protein sequence ID" value="EDM02248.1"/>
    <property type="molecule type" value="Genomic_DNA"/>
</dbReference>
<sequence length="67" mass="7312">MMDEPECWPLALPVSQEFIRGPGFGRSLTTGRTRRVINLAVEGRTWCKGKSADDGKCCLGKTLSLGI</sequence>
<proteinExistence type="predicted"/>
<gene>
    <name evidence="1" type="ORF">rCG_63437</name>
</gene>
<accession>A6HTN5</accession>
<dbReference type="Proteomes" id="UP000234681">
    <property type="component" value="Chromosome 15"/>
</dbReference>
<evidence type="ECO:0000313" key="1">
    <source>
        <dbReference type="EMBL" id="EDM02248.1"/>
    </source>
</evidence>